<evidence type="ECO:0000256" key="4">
    <source>
        <dbReference type="SAM" id="MobiDB-lite"/>
    </source>
</evidence>
<dbReference type="Pfam" id="PF13649">
    <property type="entry name" value="Methyltransf_25"/>
    <property type="match status" value="1"/>
</dbReference>
<dbReference type="InterPro" id="IPR041698">
    <property type="entry name" value="Methyltransf_25"/>
</dbReference>
<feature type="region of interest" description="Disordered" evidence="4">
    <location>
        <begin position="675"/>
        <end position="694"/>
    </location>
</feature>
<dbReference type="OrthoDB" id="411785at2759"/>
<keyword evidence="3" id="KW-0808">Transferase</keyword>
<reference evidence="6 7" key="1">
    <citation type="submission" date="2018-11" db="EMBL/GenBank/DDBJ databases">
        <title>Genome assembly of Steccherinum ochraceum LE-BIN_3174, the white-rot fungus of the Steccherinaceae family (The Residual Polyporoid clade, Polyporales, Basidiomycota).</title>
        <authorList>
            <person name="Fedorova T.V."/>
            <person name="Glazunova O.A."/>
            <person name="Landesman E.O."/>
            <person name="Moiseenko K.V."/>
            <person name="Psurtseva N.V."/>
            <person name="Savinova O.S."/>
            <person name="Shakhova N.V."/>
            <person name="Tyazhelova T.V."/>
            <person name="Vasina D.V."/>
        </authorList>
    </citation>
    <scope>NUCLEOTIDE SEQUENCE [LARGE SCALE GENOMIC DNA]</scope>
    <source>
        <strain evidence="6 7">LE-BIN_3174</strain>
    </source>
</reference>
<dbReference type="CDD" id="cd02440">
    <property type="entry name" value="AdoMet_MTases"/>
    <property type="match status" value="1"/>
</dbReference>
<evidence type="ECO:0000256" key="1">
    <source>
        <dbReference type="ARBA" id="ARBA00008361"/>
    </source>
</evidence>
<evidence type="ECO:0000313" key="7">
    <source>
        <dbReference type="Proteomes" id="UP000292702"/>
    </source>
</evidence>
<dbReference type="PANTHER" id="PTHR12176">
    <property type="entry name" value="SAM-DEPENDENT METHYLTRANSFERASE SUPERFAMILY PROTEIN"/>
    <property type="match status" value="1"/>
</dbReference>
<dbReference type="STRING" id="92696.A0A4R0RKU6"/>
<proteinExistence type="inferred from homology"/>
<evidence type="ECO:0000313" key="6">
    <source>
        <dbReference type="EMBL" id="TCD69131.1"/>
    </source>
</evidence>
<dbReference type="InterPro" id="IPR051419">
    <property type="entry name" value="Lys/N-term_MeTrsfase_sf"/>
</dbReference>
<dbReference type="GO" id="GO:0008168">
    <property type="term" value="F:methyltransferase activity"/>
    <property type="evidence" value="ECO:0007669"/>
    <property type="project" value="UniProtKB-KW"/>
</dbReference>
<dbReference type="SUPFAM" id="SSF52047">
    <property type="entry name" value="RNI-like"/>
    <property type="match status" value="1"/>
</dbReference>
<evidence type="ECO:0000259" key="5">
    <source>
        <dbReference type="Pfam" id="PF13649"/>
    </source>
</evidence>
<dbReference type="InterPro" id="IPR029063">
    <property type="entry name" value="SAM-dependent_MTases_sf"/>
</dbReference>
<dbReference type="PANTHER" id="PTHR12176:SF80">
    <property type="entry name" value="EEF1A LYSINE METHYLTRANSFERASE 4"/>
    <property type="match status" value="1"/>
</dbReference>
<dbReference type="SUPFAM" id="SSF53335">
    <property type="entry name" value="S-adenosyl-L-methionine-dependent methyltransferases"/>
    <property type="match status" value="1"/>
</dbReference>
<comment type="similarity">
    <text evidence="1">Belongs to the methyltransferase superfamily.</text>
</comment>
<evidence type="ECO:0000256" key="3">
    <source>
        <dbReference type="ARBA" id="ARBA00022679"/>
    </source>
</evidence>
<dbReference type="AlphaFoldDB" id="A0A4R0RKU6"/>
<keyword evidence="2" id="KW-0489">Methyltransferase</keyword>
<feature type="domain" description="Methyltransferase" evidence="5">
    <location>
        <begin position="55"/>
        <end position="126"/>
    </location>
</feature>
<dbReference type="Gene3D" id="3.40.50.150">
    <property type="entry name" value="Vaccinia Virus protein VP39"/>
    <property type="match status" value="1"/>
</dbReference>
<organism evidence="6 7">
    <name type="scientific">Steccherinum ochraceum</name>
    <dbReference type="NCBI Taxonomy" id="92696"/>
    <lineage>
        <taxon>Eukaryota</taxon>
        <taxon>Fungi</taxon>
        <taxon>Dikarya</taxon>
        <taxon>Basidiomycota</taxon>
        <taxon>Agaricomycotina</taxon>
        <taxon>Agaricomycetes</taxon>
        <taxon>Polyporales</taxon>
        <taxon>Steccherinaceae</taxon>
        <taxon>Steccherinum</taxon>
    </lineage>
</organism>
<dbReference type="GO" id="GO:0032259">
    <property type="term" value="P:methylation"/>
    <property type="evidence" value="ECO:0007669"/>
    <property type="project" value="UniProtKB-KW"/>
</dbReference>
<dbReference type="EMBL" id="RWJN01000048">
    <property type="protein sequence ID" value="TCD69131.1"/>
    <property type="molecule type" value="Genomic_DNA"/>
</dbReference>
<accession>A0A4R0RKU6</accession>
<gene>
    <name evidence="6" type="ORF">EIP91_008607</name>
</gene>
<protein>
    <recommendedName>
        <fullName evidence="5">Methyltransferase domain-containing protein</fullName>
    </recommendedName>
</protein>
<evidence type="ECO:0000256" key="2">
    <source>
        <dbReference type="ARBA" id="ARBA00022603"/>
    </source>
</evidence>
<comment type="caution">
    <text evidence="6">The sequence shown here is derived from an EMBL/GenBank/DDBJ whole genome shotgun (WGS) entry which is preliminary data.</text>
</comment>
<sequence length="694" mass="78101">MKDNLPDTNEGYGTKEYWDERYSKESEDDSFDWFKTYSDIAPIIRELVPSKEARILMLGCGNSKLSEEMYDDGYKNIVNTDYSGILIEKMRQKHVDTRPEMEWHEMDVRDLNFDSDSFDVAIDKGTMDAMMTAKGDVWDPPEDVIESCTKEVDEVLRLSLDHRRIDFRTTRFPTSNIMHSALLIDEIFGLILDKCSDWDYQNAATRLARTHSTFKDLALDRVWRRLDGPEPLTKLLEDGSGNMQSTIPDNHSFHSYAARVKHLCLRQEAPALSSSQRTLLPNLTSVILGRPGCSVPTSWILSEHLQELQVITGNLNEGSEPLKRSAHIDSFLRQWKETYPNAELSRLGFRGWISPSLVDTIMTFTSLRFLALLSGSGVTSSLLHAITLFPHLEELNIHTNGITIDEFRHTAPSYNDTTSFPTLHTLLITGNHSVVGAVLDLVQFNTLEKLSIEVDSPTLNVPAWKPILQLIAAKAAQSLHQLDLRNIEEADEMVNSLPGIPLADMTFTIEALRILAPLRCMRSFAVDTMLPPDLTNAEMEEMLGWWPRLEKLFLSTLPFLDAFILQPSQPRTTIAILPAIAKRCPLLRELTLPLDPNAPIVAKPSSTPKTVIEQHNLRQLTFGHFQPSELSPTFLESVLSIFPRLDEVDCDSECGTKTLFNRTLSEISLLLPSESHEGADKRTAGTADGLANGQ</sequence>
<dbReference type="Gene3D" id="3.80.10.10">
    <property type="entry name" value="Ribonuclease Inhibitor"/>
    <property type="match status" value="1"/>
</dbReference>
<keyword evidence="7" id="KW-1185">Reference proteome</keyword>
<dbReference type="InterPro" id="IPR032675">
    <property type="entry name" value="LRR_dom_sf"/>
</dbReference>
<dbReference type="Proteomes" id="UP000292702">
    <property type="component" value="Unassembled WGS sequence"/>
</dbReference>
<name>A0A4R0RKU6_9APHY</name>